<evidence type="ECO:0008006" key="3">
    <source>
        <dbReference type="Google" id="ProtNLM"/>
    </source>
</evidence>
<dbReference type="AlphaFoldDB" id="A0AAV5A7A4"/>
<protein>
    <recommendedName>
        <fullName evidence="3">3-carboxymuconate cyclase</fullName>
    </recommendedName>
</protein>
<dbReference type="SUPFAM" id="SSF75011">
    <property type="entry name" value="3-carboxy-cis,cis-mucoante lactonizing enzyme"/>
    <property type="match status" value="1"/>
</dbReference>
<name>A0AAV5A7A4_9AGAM</name>
<dbReference type="InterPro" id="IPR015943">
    <property type="entry name" value="WD40/YVTN_repeat-like_dom_sf"/>
</dbReference>
<dbReference type="Gene3D" id="2.130.10.10">
    <property type="entry name" value="YVTN repeat-like/Quinoprotein amine dehydrogenase"/>
    <property type="match status" value="2"/>
</dbReference>
<gene>
    <name evidence="1" type="ORF">Clacol_004728</name>
</gene>
<reference evidence="1" key="1">
    <citation type="submission" date="2021-10" db="EMBL/GenBank/DDBJ databases">
        <title>De novo Genome Assembly of Clathrus columnatus (Basidiomycota, Fungi) Using Illumina and Nanopore Sequence Data.</title>
        <authorList>
            <person name="Ogiso-Tanaka E."/>
            <person name="Itagaki H."/>
            <person name="Hosoya T."/>
            <person name="Hosaka K."/>
        </authorList>
    </citation>
    <scope>NUCLEOTIDE SEQUENCE</scope>
    <source>
        <strain evidence="1">MO-923</strain>
    </source>
</reference>
<comment type="caution">
    <text evidence="1">The sequence shown here is derived from an EMBL/GenBank/DDBJ whole genome shotgun (WGS) entry which is preliminary data.</text>
</comment>
<evidence type="ECO:0000313" key="1">
    <source>
        <dbReference type="EMBL" id="GJJ10502.1"/>
    </source>
</evidence>
<dbReference type="EMBL" id="BPWL01000005">
    <property type="protein sequence ID" value="GJJ10502.1"/>
    <property type="molecule type" value="Genomic_DNA"/>
</dbReference>
<keyword evidence="2" id="KW-1185">Reference proteome</keyword>
<accession>A0AAV5A7A4</accession>
<dbReference type="Proteomes" id="UP001050691">
    <property type="component" value="Unassembled WGS sequence"/>
</dbReference>
<sequence length="369" mass="37847">MTNEPSGNFIIGSEIGSDGTLSFGNAIWAGGQGSHGNSTGPDALFSQGSIKVSGQHLFALNAGSNTVTMFSITPSDPTRLKMIGQPTGTGGDFPMSLTVSGQTGQVCVLNGGTFNGVNCFKQDSKLGLVQMNNTQRSLSLDLTTPPSGPANSISHVLFSEDGSQLLASVKGTPTAPGFVASWDVDPQTGALSSDFIKSQPGTGGGLPFGMAVIPGKNAVLATDPASGFDVFDYNNLTSAGAPSIINAVAGQKAVCWAAFSNQTGNFYLTDIGTGMVTEVNVDNNLQSSIVKQYPQGNGSSTIDDEVATINGQDFLYVLAAGNKAVMVMSLKGPGDAVPLQQFNVANEVTNHGVTIDSDNMQGLAVFTGQ</sequence>
<evidence type="ECO:0000313" key="2">
    <source>
        <dbReference type="Proteomes" id="UP001050691"/>
    </source>
</evidence>
<proteinExistence type="predicted"/>
<organism evidence="1 2">
    <name type="scientific">Clathrus columnatus</name>
    <dbReference type="NCBI Taxonomy" id="1419009"/>
    <lineage>
        <taxon>Eukaryota</taxon>
        <taxon>Fungi</taxon>
        <taxon>Dikarya</taxon>
        <taxon>Basidiomycota</taxon>
        <taxon>Agaricomycotina</taxon>
        <taxon>Agaricomycetes</taxon>
        <taxon>Phallomycetidae</taxon>
        <taxon>Phallales</taxon>
        <taxon>Clathraceae</taxon>
        <taxon>Clathrus</taxon>
    </lineage>
</organism>